<evidence type="ECO:0000313" key="2">
    <source>
        <dbReference type="EMBL" id="PPQ65467.1"/>
    </source>
</evidence>
<dbReference type="EMBL" id="NHYE01005652">
    <property type="protein sequence ID" value="PPQ65467.1"/>
    <property type="molecule type" value="Genomic_DNA"/>
</dbReference>
<keyword evidence="1" id="KW-1133">Transmembrane helix</keyword>
<dbReference type="InParanoid" id="A0A409VGT3"/>
<organism evidence="2 3">
    <name type="scientific">Gymnopilus dilepis</name>
    <dbReference type="NCBI Taxonomy" id="231916"/>
    <lineage>
        <taxon>Eukaryota</taxon>
        <taxon>Fungi</taxon>
        <taxon>Dikarya</taxon>
        <taxon>Basidiomycota</taxon>
        <taxon>Agaricomycotina</taxon>
        <taxon>Agaricomycetes</taxon>
        <taxon>Agaricomycetidae</taxon>
        <taxon>Agaricales</taxon>
        <taxon>Agaricineae</taxon>
        <taxon>Hymenogastraceae</taxon>
        <taxon>Gymnopilus</taxon>
    </lineage>
</organism>
<protein>
    <submittedName>
        <fullName evidence="2">Uncharacterized protein</fullName>
    </submittedName>
</protein>
<gene>
    <name evidence="2" type="ORF">CVT26_000107</name>
</gene>
<keyword evidence="1" id="KW-0812">Transmembrane</keyword>
<keyword evidence="1" id="KW-0472">Membrane</keyword>
<dbReference type="STRING" id="231916.A0A409VGT3"/>
<dbReference type="AlphaFoldDB" id="A0A409VGT3"/>
<accession>A0A409VGT3</accession>
<dbReference type="OrthoDB" id="5421757at2759"/>
<evidence type="ECO:0000313" key="3">
    <source>
        <dbReference type="Proteomes" id="UP000284706"/>
    </source>
</evidence>
<name>A0A409VGT3_9AGAR</name>
<comment type="caution">
    <text evidence="2">The sequence shown here is derived from an EMBL/GenBank/DDBJ whole genome shotgun (WGS) entry which is preliminary data.</text>
</comment>
<feature type="transmembrane region" description="Helical" evidence="1">
    <location>
        <begin position="50"/>
        <end position="70"/>
    </location>
</feature>
<proteinExistence type="predicted"/>
<sequence length="319" mass="36881">MSSSRFRQLAPSSLLAQFLSQHDDSLRHGFITRIDRSPVSRKRLAFLKALFLNILILLFTTTFAAVTIVRDLMSPLPASMKLASCITQDVLIASAIFVLVRSTIIPFFFDECRLRILYGFRPSEIVIRRPPSIMPLTSNKEVSEDQRLERYWRVATRAVNPELLYSNASAILSSDYWTLEYRAIFDAMRCLEEDQFKEEDLEFSIWKQEDGVWSVCELWRMHEIMTDQQEVAMFKVYYYSYPSPSIRAFNLASQAFLTQSGKEELLAIWQDMLSCSPSGKYIERSPSPKAYQAMVDKFAREGLDYETVWSHVSTTNQSS</sequence>
<keyword evidence="3" id="KW-1185">Reference proteome</keyword>
<evidence type="ECO:0000256" key="1">
    <source>
        <dbReference type="SAM" id="Phobius"/>
    </source>
</evidence>
<dbReference type="Proteomes" id="UP000284706">
    <property type="component" value="Unassembled WGS sequence"/>
</dbReference>
<reference evidence="2 3" key="1">
    <citation type="journal article" date="2018" name="Evol. Lett.">
        <title>Horizontal gene cluster transfer increased hallucinogenic mushroom diversity.</title>
        <authorList>
            <person name="Reynolds H.T."/>
            <person name="Vijayakumar V."/>
            <person name="Gluck-Thaler E."/>
            <person name="Korotkin H.B."/>
            <person name="Matheny P.B."/>
            <person name="Slot J.C."/>
        </authorList>
    </citation>
    <scope>NUCLEOTIDE SEQUENCE [LARGE SCALE GENOMIC DNA]</scope>
    <source>
        <strain evidence="2 3">SRW20</strain>
    </source>
</reference>
<feature type="transmembrane region" description="Helical" evidence="1">
    <location>
        <begin position="90"/>
        <end position="109"/>
    </location>
</feature>